<feature type="transmembrane region" description="Helical" evidence="1">
    <location>
        <begin position="227"/>
        <end position="249"/>
    </location>
</feature>
<comment type="caution">
    <text evidence="3">The sequence shown here is derived from an EMBL/GenBank/DDBJ whole genome shotgun (WGS) entry which is preliminary data.</text>
</comment>
<reference evidence="3" key="1">
    <citation type="journal article" date="2022" name="Cell Host Microbe">
        <title>Colonization of the live biotherapeutic product VE303 and modulation of the microbiota and metabolites in healthy volunteers.</title>
        <authorList>
            <person name="Dsouza M."/>
            <person name="Menon R."/>
            <person name="Crossette E."/>
            <person name="Bhattarai S.K."/>
            <person name="Schneider J."/>
            <person name="Kim Y.G."/>
            <person name="Reddy S."/>
            <person name="Caballero S."/>
            <person name="Felix C."/>
            <person name="Cornacchione L."/>
            <person name="Hendrickson J."/>
            <person name="Watson A.R."/>
            <person name="Minot S.S."/>
            <person name="Greenfield N."/>
            <person name="Schopf L."/>
            <person name="Szabady R."/>
            <person name="Patarroyo J."/>
            <person name="Smith W."/>
            <person name="Harrison P."/>
            <person name="Kuijper E.J."/>
            <person name="Kelly C.P."/>
            <person name="Olle B."/>
            <person name="Bobilev D."/>
            <person name="Silber J.L."/>
            <person name="Bucci V."/>
            <person name="Roberts B."/>
            <person name="Faith J."/>
            <person name="Norman J.M."/>
        </authorList>
    </citation>
    <scope>NUCLEOTIDE SEQUENCE</scope>
    <source>
        <strain evidence="3">VE303-04</strain>
    </source>
</reference>
<dbReference type="InterPro" id="IPR011642">
    <property type="entry name" value="Gate_dom"/>
</dbReference>
<dbReference type="Proteomes" id="UP001203136">
    <property type="component" value="Unassembled WGS sequence"/>
</dbReference>
<evidence type="ECO:0000313" key="4">
    <source>
        <dbReference type="Proteomes" id="UP001203136"/>
    </source>
</evidence>
<keyword evidence="1" id="KW-1133">Transmembrane helix</keyword>
<accession>A0AAW5F8P0</accession>
<keyword evidence="1" id="KW-0472">Membrane</keyword>
<evidence type="ECO:0000313" key="3">
    <source>
        <dbReference type="EMBL" id="MCK0088224.1"/>
    </source>
</evidence>
<keyword evidence="1" id="KW-0812">Transmembrane</keyword>
<dbReference type="GeneID" id="57968775"/>
<proteinExistence type="predicted"/>
<dbReference type="AlphaFoldDB" id="A0AAW5F8P0"/>
<feature type="transmembrane region" description="Helical" evidence="1">
    <location>
        <begin position="413"/>
        <end position="434"/>
    </location>
</feature>
<feature type="transmembrane region" description="Helical" evidence="1">
    <location>
        <begin position="83"/>
        <end position="104"/>
    </location>
</feature>
<dbReference type="Pfam" id="PF07670">
    <property type="entry name" value="Gate"/>
    <property type="match status" value="1"/>
</dbReference>
<feature type="domain" description="Nucleoside transporter/FeoB GTPase Gate" evidence="2">
    <location>
        <begin position="126"/>
        <end position="223"/>
    </location>
</feature>
<feature type="transmembrane region" description="Helical" evidence="1">
    <location>
        <begin position="116"/>
        <end position="139"/>
    </location>
</feature>
<organism evidence="3 4">
    <name type="scientific">Clostridium symbiosum</name>
    <name type="common">Bacteroides symbiosus</name>
    <dbReference type="NCBI Taxonomy" id="1512"/>
    <lineage>
        <taxon>Bacteria</taxon>
        <taxon>Bacillati</taxon>
        <taxon>Bacillota</taxon>
        <taxon>Clostridia</taxon>
        <taxon>Lachnospirales</taxon>
        <taxon>Lachnospiraceae</taxon>
        <taxon>Otoolea</taxon>
    </lineage>
</organism>
<dbReference type="EMBL" id="JAINVB010000001">
    <property type="protein sequence ID" value="MCK0088224.1"/>
    <property type="molecule type" value="Genomic_DNA"/>
</dbReference>
<dbReference type="RefSeq" id="WP_003504800.1">
    <property type="nucleotide sequence ID" value="NZ_BAABZD010000006.1"/>
</dbReference>
<feature type="transmembrane region" description="Helical" evidence="1">
    <location>
        <begin position="170"/>
        <end position="189"/>
    </location>
</feature>
<sequence length="435" mass="47820">MESTKGSYNAAVLKFILFSGIGAIMFFVNVDIGGVSVIPIQHIINLIKKTCGPVIPYFTLLMVMAGGIMPIVNGSYKTSKFNFVFTAIKLLGTVIGIMAVFQIGPESIMRADMVPFLFNSVVVPIALMIPVTGVAYVMLLNFGLVEFISAFMQPVMRKIWKTPGESAIDAVVSFSGGYALAVLLTNDLYKKGVYSAKESVIIATGFSTVSISFLIVIANTLGFMEHWTLYFFACFFVTFFVTAVTARIYPIAGIPNAYYEKKADSTMDYSEPLFKRAWHAGIRQARESKPLSHYLKEYYLGDAIKMSSAVTASILVIGLAGMLVAEYTPFFDAVGYLFYPVTWLLRLPEPMLAAKAAAIEIAEMFLPSMLVVKSDMVTKFTIAVTSVSAILFFSASIPCLLSTDIPVKMKDIFLIWFERTVLSLIMAAAIGFIFF</sequence>
<feature type="transmembrane region" description="Helical" evidence="1">
    <location>
        <begin position="380"/>
        <end position="401"/>
    </location>
</feature>
<evidence type="ECO:0000256" key="1">
    <source>
        <dbReference type="SAM" id="Phobius"/>
    </source>
</evidence>
<feature type="transmembrane region" description="Helical" evidence="1">
    <location>
        <begin position="314"/>
        <end position="339"/>
    </location>
</feature>
<evidence type="ECO:0000259" key="2">
    <source>
        <dbReference type="Pfam" id="PF07670"/>
    </source>
</evidence>
<gene>
    <name evidence="3" type="ORF">K5I21_20615</name>
</gene>
<feature type="transmembrane region" description="Helical" evidence="1">
    <location>
        <begin position="201"/>
        <end position="221"/>
    </location>
</feature>
<protein>
    <submittedName>
        <fullName evidence="3">YjiH family protein</fullName>
    </submittedName>
</protein>
<feature type="transmembrane region" description="Helical" evidence="1">
    <location>
        <begin position="50"/>
        <end position="71"/>
    </location>
</feature>
<name>A0AAW5F8P0_CLOSY</name>
<feature type="transmembrane region" description="Helical" evidence="1">
    <location>
        <begin position="15"/>
        <end position="38"/>
    </location>
</feature>